<dbReference type="SUPFAM" id="SSF56672">
    <property type="entry name" value="DNA/RNA polymerases"/>
    <property type="match status" value="1"/>
</dbReference>
<dbReference type="InterPro" id="IPR041577">
    <property type="entry name" value="RT_RNaseH_2"/>
</dbReference>
<dbReference type="PANTHER" id="PTHR33064:SF37">
    <property type="entry name" value="RIBONUCLEASE H"/>
    <property type="match status" value="1"/>
</dbReference>
<feature type="domain" description="Reverse transcriptase/retrotransposon-derived protein RNase H-like" evidence="1">
    <location>
        <begin position="58"/>
        <end position="141"/>
    </location>
</feature>
<dbReference type="EMBL" id="AVOT02088511">
    <property type="protein sequence ID" value="MBW0571619.1"/>
    <property type="molecule type" value="Genomic_DNA"/>
</dbReference>
<protein>
    <recommendedName>
        <fullName evidence="1">Reverse transcriptase/retrotransposon-derived protein RNase H-like domain-containing protein</fullName>
    </recommendedName>
</protein>
<sequence length="143" mass="16287">MDQSNFQHIAKWPTQRSLKTLQPFLGFADFYCCFIKNHSKTISSLTKLLNKYSNFPLNEETHTQSHQSEEAFTTTPMLSHLNPTLPTIVETSSSDYSLGAVLSQISDSGKNHIAFYSNKHIPEELNYEINDKELLGMVWALNC</sequence>
<proteinExistence type="predicted"/>
<evidence type="ECO:0000313" key="2">
    <source>
        <dbReference type="EMBL" id="MBW0571619.1"/>
    </source>
</evidence>
<accession>A0A9Q3JZX3</accession>
<evidence type="ECO:0000259" key="1">
    <source>
        <dbReference type="Pfam" id="PF17919"/>
    </source>
</evidence>
<dbReference type="Gene3D" id="3.30.70.270">
    <property type="match status" value="1"/>
</dbReference>
<organism evidence="2 3">
    <name type="scientific">Austropuccinia psidii MF-1</name>
    <dbReference type="NCBI Taxonomy" id="1389203"/>
    <lineage>
        <taxon>Eukaryota</taxon>
        <taxon>Fungi</taxon>
        <taxon>Dikarya</taxon>
        <taxon>Basidiomycota</taxon>
        <taxon>Pucciniomycotina</taxon>
        <taxon>Pucciniomycetes</taxon>
        <taxon>Pucciniales</taxon>
        <taxon>Sphaerophragmiaceae</taxon>
        <taxon>Austropuccinia</taxon>
    </lineage>
</organism>
<dbReference type="Proteomes" id="UP000765509">
    <property type="component" value="Unassembled WGS sequence"/>
</dbReference>
<dbReference type="OrthoDB" id="3018369at2759"/>
<comment type="caution">
    <text evidence="2">The sequence shown here is derived from an EMBL/GenBank/DDBJ whole genome shotgun (WGS) entry which is preliminary data.</text>
</comment>
<dbReference type="AlphaFoldDB" id="A0A9Q3JZX3"/>
<dbReference type="Pfam" id="PF17919">
    <property type="entry name" value="RT_RNaseH_2"/>
    <property type="match status" value="1"/>
</dbReference>
<reference evidence="2" key="1">
    <citation type="submission" date="2021-03" db="EMBL/GenBank/DDBJ databases">
        <title>Draft genome sequence of rust myrtle Austropuccinia psidii MF-1, a brazilian biotype.</title>
        <authorList>
            <person name="Quecine M.C."/>
            <person name="Pachon D.M.R."/>
            <person name="Bonatelli M.L."/>
            <person name="Correr F.H."/>
            <person name="Franceschini L.M."/>
            <person name="Leite T.F."/>
            <person name="Margarido G.R.A."/>
            <person name="Almeida C.A."/>
            <person name="Ferrarezi J.A."/>
            <person name="Labate C.A."/>
        </authorList>
    </citation>
    <scope>NUCLEOTIDE SEQUENCE</scope>
    <source>
        <strain evidence="2">MF-1</strain>
    </source>
</reference>
<dbReference type="InterPro" id="IPR043128">
    <property type="entry name" value="Rev_trsase/Diguanyl_cyclase"/>
</dbReference>
<name>A0A9Q3JZX3_9BASI</name>
<evidence type="ECO:0000313" key="3">
    <source>
        <dbReference type="Proteomes" id="UP000765509"/>
    </source>
</evidence>
<keyword evidence="3" id="KW-1185">Reference proteome</keyword>
<gene>
    <name evidence="2" type="ORF">O181_111334</name>
</gene>
<dbReference type="InterPro" id="IPR051320">
    <property type="entry name" value="Viral_Replic_Matur_Polypro"/>
</dbReference>
<dbReference type="InterPro" id="IPR043502">
    <property type="entry name" value="DNA/RNA_pol_sf"/>
</dbReference>
<dbReference type="PANTHER" id="PTHR33064">
    <property type="entry name" value="POL PROTEIN"/>
    <property type="match status" value="1"/>
</dbReference>